<proteinExistence type="predicted"/>
<feature type="transmembrane region" description="Helical" evidence="2">
    <location>
        <begin position="265"/>
        <end position="284"/>
    </location>
</feature>
<sequence>MSAIEHTPAPPPPRTAAGPRGLRAWVGRHPVTALLAVTLPVGWALLAVPALAFHGIVPGGPLPDEPFVLALTLLVMLPTVVAVTSVADGRAGVRALLARAVRWRFGVGQWVAVLLALPVTTLAVGAALGRSVTAAELPSLLGGALVDLVIAVVVINLWEETVWAGFVQTRLEHRHGLVAAAVLTAVAFAGIHLPMLLATELTASGLLGAVAYLFLAAVLVRLVVGLFLRLTAGSVLAVAVLHATFNASSGEGDVVDELLSGGQPVLPAVAAVALVAAVAAVLLARRRAAGGRAEAPARG</sequence>
<keyword evidence="4" id="KW-0645">Protease</keyword>
<dbReference type="Pfam" id="PF02517">
    <property type="entry name" value="Rce1-like"/>
    <property type="match status" value="1"/>
</dbReference>
<evidence type="ECO:0000313" key="4">
    <source>
        <dbReference type="EMBL" id="SDC46248.1"/>
    </source>
</evidence>
<dbReference type="EMBL" id="FMZF01000002">
    <property type="protein sequence ID" value="SDC46248.1"/>
    <property type="molecule type" value="Genomic_DNA"/>
</dbReference>
<feature type="transmembrane region" description="Helical" evidence="2">
    <location>
        <begin position="140"/>
        <end position="158"/>
    </location>
</feature>
<evidence type="ECO:0000256" key="2">
    <source>
        <dbReference type="SAM" id="Phobius"/>
    </source>
</evidence>
<feature type="transmembrane region" description="Helical" evidence="2">
    <location>
        <begin position="203"/>
        <end position="220"/>
    </location>
</feature>
<protein>
    <submittedName>
        <fullName evidence="4">CAAX protease self-immunity</fullName>
    </submittedName>
</protein>
<feature type="transmembrane region" description="Helical" evidence="2">
    <location>
        <begin position="227"/>
        <end position="245"/>
    </location>
</feature>
<keyword evidence="2" id="KW-0472">Membrane</keyword>
<keyword evidence="4" id="KW-0378">Hydrolase</keyword>
<dbReference type="GO" id="GO:0080120">
    <property type="term" value="P:CAAX-box protein maturation"/>
    <property type="evidence" value="ECO:0007669"/>
    <property type="project" value="UniProtKB-ARBA"/>
</dbReference>
<organism evidence="4 5">
    <name type="scientific">Geodermatophilus telluris</name>
    <dbReference type="NCBI Taxonomy" id="1190417"/>
    <lineage>
        <taxon>Bacteria</taxon>
        <taxon>Bacillati</taxon>
        <taxon>Actinomycetota</taxon>
        <taxon>Actinomycetes</taxon>
        <taxon>Geodermatophilales</taxon>
        <taxon>Geodermatophilaceae</taxon>
        <taxon>Geodermatophilus</taxon>
    </lineage>
</organism>
<keyword evidence="2" id="KW-0812">Transmembrane</keyword>
<dbReference type="STRING" id="1190417.SAMN05660690_1533"/>
<dbReference type="AlphaFoldDB" id="A0A1G6LSH9"/>
<keyword evidence="2" id="KW-1133">Transmembrane helix</keyword>
<feature type="transmembrane region" description="Helical" evidence="2">
    <location>
        <begin position="107"/>
        <end position="128"/>
    </location>
</feature>
<dbReference type="OrthoDB" id="3693644at2"/>
<dbReference type="GO" id="GO:0006508">
    <property type="term" value="P:proteolysis"/>
    <property type="evidence" value="ECO:0007669"/>
    <property type="project" value="UniProtKB-KW"/>
</dbReference>
<accession>A0A1G6LSH9</accession>
<feature type="transmembrane region" description="Helical" evidence="2">
    <location>
        <begin position="33"/>
        <end position="55"/>
    </location>
</feature>
<keyword evidence="5" id="KW-1185">Reference proteome</keyword>
<feature type="transmembrane region" description="Helical" evidence="2">
    <location>
        <begin position="178"/>
        <end position="197"/>
    </location>
</feature>
<feature type="domain" description="CAAX prenyl protease 2/Lysostaphin resistance protein A-like" evidence="3">
    <location>
        <begin position="144"/>
        <end position="247"/>
    </location>
</feature>
<gene>
    <name evidence="4" type="ORF">SAMN05660690_1533</name>
</gene>
<evidence type="ECO:0000259" key="3">
    <source>
        <dbReference type="Pfam" id="PF02517"/>
    </source>
</evidence>
<evidence type="ECO:0000313" key="5">
    <source>
        <dbReference type="Proteomes" id="UP000199416"/>
    </source>
</evidence>
<evidence type="ECO:0000256" key="1">
    <source>
        <dbReference type="SAM" id="MobiDB-lite"/>
    </source>
</evidence>
<dbReference type="Proteomes" id="UP000199416">
    <property type="component" value="Unassembled WGS sequence"/>
</dbReference>
<name>A0A1G6LSH9_9ACTN</name>
<reference evidence="5" key="1">
    <citation type="submission" date="2016-10" db="EMBL/GenBank/DDBJ databases">
        <authorList>
            <person name="Varghese N."/>
            <person name="Submissions S."/>
        </authorList>
    </citation>
    <scope>NUCLEOTIDE SEQUENCE [LARGE SCALE GENOMIC DNA]</scope>
    <source>
        <strain evidence="5">DSM 45421</strain>
    </source>
</reference>
<dbReference type="InterPro" id="IPR003675">
    <property type="entry name" value="Rce1/LyrA-like_dom"/>
</dbReference>
<dbReference type="GO" id="GO:0004175">
    <property type="term" value="F:endopeptidase activity"/>
    <property type="evidence" value="ECO:0007669"/>
    <property type="project" value="UniProtKB-ARBA"/>
</dbReference>
<feature type="transmembrane region" description="Helical" evidence="2">
    <location>
        <begin position="67"/>
        <end position="87"/>
    </location>
</feature>
<feature type="region of interest" description="Disordered" evidence="1">
    <location>
        <begin position="1"/>
        <end position="20"/>
    </location>
</feature>